<sequence>MSEVSFHFKCNQDSILFNCNYKLYSMEYSVMQNNVIIRLNSPKSRVSFERGKFFDMHNLLVKKGIEGEELVKPIIKEFSDIMKEGIVQFSYQNNVPIGLLLRFLQDLDKIYLDPRKFLDFEVNSILIDVNKEFQKDKPGFTTNRKITIELGSKKGCAKVILPEEGNVSHLFSLDCSEWSEDFSRYRDILYSIHPTITEISELVEFMKKVI</sequence>
<dbReference type="EMBL" id="AP031322">
    <property type="protein sequence ID" value="BFH72689.1"/>
    <property type="molecule type" value="Genomic_DNA"/>
</dbReference>
<organism evidence="1">
    <name type="scientific">Sulfurisphaera javensis</name>
    <dbReference type="NCBI Taxonomy" id="2049879"/>
    <lineage>
        <taxon>Archaea</taxon>
        <taxon>Thermoproteota</taxon>
        <taxon>Thermoprotei</taxon>
        <taxon>Sulfolobales</taxon>
        <taxon>Sulfolobaceae</taxon>
        <taxon>Sulfurisphaera</taxon>
    </lineage>
</organism>
<dbReference type="KEGG" id="sjv:SJAV_06330"/>
<reference evidence="1" key="1">
    <citation type="submission" date="2024-03" db="EMBL/GenBank/DDBJ databases">
        <title>Complete genome sequence of Sulfurisphaera javensis strain KD-1.</title>
        <authorList>
            <person name="Sakai H."/>
            <person name="Nur N."/>
            <person name="Suwanto A."/>
            <person name="Kurosawa N."/>
        </authorList>
    </citation>
    <scope>NUCLEOTIDE SEQUENCE</scope>
    <source>
        <strain evidence="1">KD-1</strain>
    </source>
</reference>
<accession>A0AAT9GPS2</accession>
<dbReference type="AlphaFoldDB" id="A0AAT9GPS2"/>
<protein>
    <submittedName>
        <fullName evidence="1">Uncharacterized protein</fullName>
    </submittedName>
</protein>
<gene>
    <name evidence="1" type="ORF">SJAV_06330</name>
</gene>
<proteinExistence type="predicted"/>
<evidence type="ECO:0000313" key="1">
    <source>
        <dbReference type="EMBL" id="BFH72689.1"/>
    </source>
</evidence>
<name>A0AAT9GPS2_9CREN</name>